<gene>
    <name evidence="1" type="ORF">CMC5_013940</name>
</gene>
<reference evidence="1 2" key="1">
    <citation type="submission" date="2015-07" db="EMBL/GenBank/DDBJ databases">
        <title>Genome analysis of myxobacterium Chondromyces crocatus Cm c5 reveals a high potential for natural compound synthesis and the genetic basis for the loss of fruiting body formation.</title>
        <authorList>
            <person name="Zaburannyi N."/>
            <person name="Bunk B."/>
            <person name="Maier J."/>
            <person name="Overmann J."/>
            <person name="Mueller R."/>
        </authorList>
    </citation>
    <scope>NUCLEOTIDE SEQUENCE [LARGE SCALE GENOMIC DNA]</scope>
    <source>
        <strain evidence="1 2">Cm c5</strain>
    </source>
</reference>
<dbReference type="OrthoDB" id="9773478at2"/>
<name>A0A0K1E9K8_CHOCO</name>
<proteinExistence type="predicted"/>
<dbReference type="EMBL" id="CP012159">
    <property type="protein sequence ID" value="AKT37263.1"/>
    <property type="molecule type" value="Genomic_DNA"/>
</dbReference>
<dbReference type="KEGG" id="ccro:CMC5_013940"/>
<organism evidence="1 2">
    <name type="scientific">Chondromyces crocatus</name>
    <dbReference type="NCBI Taxonomy" id="52"/>
    <lineage>
        <taxon>Bacteria</taxon>
        <taxon>Pseudomonadati</taxon>
        <taxon>Myxococcota</taxon>
        <taxon>Polyangia</taxon>
        <taxon>Polyangiales</taxon>
        <taxon>Polyangiaceae</taxon>
        <taxon>Chondromyces</taxon>
    </lineage>
</organism>
<dbReference type="RefSeq" id="WP_050429655.1">
    <property type="nucleotide sequence ID" value="NZ_CP012159.1"/>
</dbReference>
<sequence length="254" mass="25656">MDLNIDLGELPGEPEALYALATVVNVACGGHAGNQASMERALELARAAGTEVAAHPSYPDREGFGRVSLELPEEVLRASVRSQCAALQVVAEVAGVRVRRVKLHGALYGDAAQDPARARAALGGAVEGLGGSLEIVVGPPWGSLAAEAEALGLRYEREGFADRGYDAEGRLLPRSAPGALLVEPAAAVAQALRLADAGGLETLCVHGDTPGSEHIARAVREALAARGLLGAAAGPAAASTQVAAAGGTKPGERG</sequence>
<dbReference type="InterPro" id="IPR011330">
    <property type="entry name" value="Glyco_hydro/deAcase_b/a-brl"/>
</dbReference>
<dbReference type="STRING" id="52.CMC5_013940"/>
<dbReference type="InterPro" id="IPR005501">
    <property type="entry name" value="LamB/YcsF/PxpA-like"/>
</dbReference>
<dbReference type="Proteomes" id="UP000067626">
    <property type="component" value="Chromosome"/>
</dbReference>
<evidence type="ECO:0000313" key="1">
    <source>
        <dbReference type="EMBL" id="AKT37263.1"/>
    </source>
</evidence>
<accession>A0A0K1E9K8</accession>
<dbReference type="Pfam" id="PF03746">
    <property type="entry name" value="LamB_YcsF"/>
    <property type="match status" value="1"/>
</dbReference>
<protein>
    <recommendedName>
        <fullName evidence="3">LamB/YcsF family protein</fullName>
    </recommendedName>
</protein>
<dbReference type="PANTHER" id="PTHR30292:SF0">
    <property type="entry name" value="5-OXOPROLINASE SUBUNIT A"/>
    <property type="match status" value="1"/>
</dbReference>
<dbReference type="AlphaFoldDB" id="A0A0K1E9K8"/>
<dbReference type="SUPFAM" id="SSF88713">
    <property type="entry name" value="Glycoside hydrolase/deacetylase"/>
    <property type="match status" value="1"/>
</dbReference>
<dbReference type="Gene3D" id="3.20.20.370">
    <property type="entry name" value="Glycoside hydrolase/deacetylase"/>
    <property type="match status" value="1"/>
</dbReference>
<dbReference type="PATRIC" id="fig|52.7.peg.1487"/>
<dbReference type="PANTHER" id="PTHR30292">
    <property type="entry name" value="UNCHARACTERIZED PROTEIN YBGL-RELATED"/>
    <property type="match status" value="1"/>
</dbReference>
<keyword evidence="2" id="KW-1185">Reference proteome</keyword>
<dbReference type="GO" id="GO:0005975">
    <property type="term" value="P:carbohydrate metabolic process"/>
    <property type="evidence" value="ECO:0007669"/>
    <property type="project" value="InterPro"/>
</dbReference>
<evidence type="ECO:0000313" key="2">
    <source>
        <dbReference type="Proteomes" id="UP000067626"/>
    </source>
</evidence>
<evidence type="ECO:0008006" key="3">
    <source>
        <dbReference type="Google" id="ProtNLM"/>
    </source>
</evidence>